<evidence type="ECO:0000313" key="6">
    <source>
        <dbReference type="EMBL" id="KAK0751279.1"/>
    </source>
</evidence>
<protein>
    <submittedName>
        <fullName evidence="6">TAP-like protein-domain-containing protein</fullName>
    </submittedName>
</protein>
<dbReference type="Proteomes" id="UP001172155">
    <property type="component" value="Unassembled WGS sequence"/>
</dbReference>
<evidence type="ECO:0000256" key="2">
    <source>
        <dbReference type="ARBA" id="ARBA00022801"/>
    </source>
</evidence>
<evidence type="ECO:0000259" key="4">
    <source>
        <dbReference type="Pfam" id="PF00561"/>
    </source>
</evidence>
<keyword evidence="7" id="KW-1185">Reference proteome</keyword>
<keyword evidence="3" id="KW-0732">Signal</keyword>
<evidence type="ECO:0000313" key="7">
    <source>
        <dbReference type="Proteomes" id="UP001172155"/>
    </source>
</evidence>
<dbReference type="InterPro" id="IPR000073">
    <property type="entry name" value="AB_hydrolase_1"/>
</dbReference>
<keyword evidence="2" id="KW-0378">Hydrolase</keyword>
<evidence type="ECO:0000256" key="3">
    <source>
        <dbReference type="SAM" id="SignalP"/>
    </source>
</evidence>
<accession>A0AA40F4W8</accession>
<dbReference type="InterPro" id="IPR051601">
    <property type="entry name" value="Serine_prot/Carboxylest_S33"/>
</dbReference>
<comment type="caution">
    <text evidence="6">The sequence shown here is derived from an EMBL/GenBank/DDBJ whole genome shotgun (WGS) entry which is preliminary data.</text>
</comment>
<feature type="chain" id="PRO_5041370215" evidence="3">
    <location>
        <begin position="20"/>
        <end position="537"/>
    </location>
</feature>
<dbReference type="InterPro" id="IPR029058">
    <property type="entry name" value="AB_hydrolase_fold"/>
</dbReference>
<comment type="similarity">
    <text evidence="1">Belongs to the peptidase S33 family.</text>
</comment>
<dbReference type="PANTHER" id="PTHR43248">
    <property type="entry name" value="2-SUCCINYL-6-HYDROXY-2,4-CYCLOHEXADIENE-1-CARBOXYLATE SYNTHASE"/>
    <property type="match status" value="1"/>
</dbReference>
<feature type="domain" description="AB hydrolase-1" evidence="4">
    <location>
        <begin position="95"/>
        <end position="240"/>
    </location>
</feature>
<sequence length="537" mass="58250">MQTILSGLCLAALAPAAACSGIQWRACPEGEFNTTVAVQCGTLRVPLDYTQPDSSKTLDLELVKIPAAVQPSRGSIQLNFGGPGQPTRQDAVALGPLLQVLSGGEHDLLAFDPRGTGKTARFVCTADTYYIGQMIAEMRSGDDSDTALRRLWERGRVDGRICQQQGNGNTTAEFIGTAFVARDMMRVAEAVDPDGLLRYWGFSYGTTLGATLAAMFPEKVDKMIIDGVQNPHDYYHSHADFEEWSDMDSSFSTFFTSCISAGPSKCALARLGKTAAALEADVWAYFDTIRARPLAAGTSIFDLLAVKSFAVEQLRSTAFWPEFAELLAALVYSTEAQQRAYLDALMSQLESEKLLGPAAFDGVQSLFGIHCGDRTVRLPAEFGEEAEATFERLRKTSRLIGDNVAHITAHCAQWPWRAKETYMGDFKVKTRRPVLVASNTRDGFTPLRSAMNVSEGLEGSGLLVVNGTGHAVLNTPSVCSFKAIAAYWKNGTLPAPGAVCESAPAFDGYSWANVIEETKAAGLGSPEKRELYRRVLR</sequence>
<evidence type="ECO:0000259" key="5">
    <source>
        <dbReference type="Pfam" id="PF08386"/>
    </source>
</evidence>
<dbReference type="Pfam" id="PF08386">
    <property type="entry name" value="Abhydrolase_4"/>
    <property type="match status" value="1"/>
</dbReference>
<evidence type="ECO:0000256" key="1">
    <source>
        <dbReference type="ARBA" id="ARBA00010088"/>
    </source>
</evidence>
<proteinExistence type="inferred from homology"/>
<dbReference type="EMBL" id="JAUKUD010000002">
    <property type="protein sequence ID" value="KAK0751279.1"/>
    <property type="molecule type" value="Genomic_DNA"/>
</dbReference>
<feature type="signal peptide" evidence="3">
    <location>
        <begin position="1"/>
        <end position="19"/>
    </location>
</feature>
<dbReference type="AlphaFoldDB" id="A0AA40F4W8"/>
<feature type="domain" description="Peptidase S33 tripeptidyl aminopeptidase-like C-terminal" evidence="5">
    <location>
        <begin position="399"/>
        <end position="500"/>
    </location>
</feature>
<dbReference type="Pfam" id="PF00561">
    <property type="entry name" value="Abhydrolase_1"/>
    <property type="match status" value="1"/>
</dbReference>
<dbReference type="Gene3D" id="3.40.50.1820">
    <property type="entry name" value="alpha/beta hydrolase"/>
    <property type="match status" value="1"/>
</dbReference>
<dbReference type="PANTHER" id="PTHR43248:SF25">
    <property type="entry name" value="AB HYDROLASE-1 DOMAIN-CONTAINING PROTEIN-RELATED"/>
    <property type="match status" value="1"/>
</dbReference>
<dbReference type="SUPFAM" id="SSF53474">
    <property type="entry name" value="alpha/beta-Hydrolases"/>
    <property type="match status" value="1"/>
</dbReference>
<dbReference type="InterPro" id="IPR013595">
    <property type="entry name" value="Pept_S33_TAP-like_C"/>
</dbReference>
<dbReference type="GO" id="GO:0016787">
    <property type="term" value="F:hydrolase activity"/>
    <property type="evidence" value="ECO:0007669"/>
    <property type="project" value="UniProtKB-KW"/>
</dbReference>
<name>A0AA40F4W8_9PEZI</name>
<gene>
    <name evidence="6" type="ORF">B0T18DRAFT_320492</name>
</gene>
<organism evidence="6 7">
    <name type="scientific">Schizothecium vesticola</name>
    <dbReference type="NCBI Taxonomy" id="314040"/>
    <lineage>
        <taxon>Eukaryota</taxon>
        <taxon>Fungi</taxon>
        <taxon>Dikarya</taxon>
        <taxon>Ascomycota</taxon>
        <taxon>Pezizomycotina</taxon>
        <taxon>Sordariomycetes</taxon>
        <taxon>Sordariomycetidae</taxon>
        <taxon>Sordariales</taxon>
        <taxon>Schizotheciaceae</taxon>
        <taxon>Schizothecium</taxon>
    </lineage>
</organism>
<reference evidence="6" key="1">
    <citation type="submission" date="2023-06" db="EMBL/GenBank/DDBJ databases">
        <title>Genome-scale phylogeny and comparative genomics of the fungal order Sordariales.</title>
        <authorList>
            <consortium name="Lawrence Berkeley National Laboratory"/>
            <person name="Hensen N."/>
            <person name="Bonometti L."/>
            <person name="Westerberg I."/>
            <person name="Brannstrom I.O."/>
            <person name="Guillou S."/>
            <person name="Cros-Aarteil S."/>
            <person name="Calhoun S."/>
            <person name="Haridas S."/>
            <person name="Kuo A."/>
            <person name="Mondo S."/>
            <person name="Pangilinan J."/>
            <person name="Riley R."/>
            <person name="LaButti K."/>
            <person name="Andreopoulos B."/>
            <person name="Lipzen A."/>
            <person name="Chen C."/>
            <person name="Yanf M."/>
            <person name="Daum C."/>
            <person name="Ng V."/>
            <person name="Clum A."/>
            <person name="Steindorff A."/>
            <person name="Ohm R."/>
            <person name="Martin F."/>
            <person name="Silar P."/>
            <person name="Natvig D."/>
            <person name="Lalanne C."/>
            <person name="Gautier V."/>
            <person name="Ament-velasquez S.L."/>
            <person name="Kruys A."/>
            <person name="Hutchinson M.I."/>
            <person name="Powell A.J."/>
            <person name="Barry K."/>
            <person name="Miller A.N."/>
            <person name="Grigoriev I.V."/>
            <person name="Debuchy R."/>
            <person name="Gladieux P."/>
            <person name="Thoren M.H."/>
            <person name="Johannesson H."/>
        </authorList>
    </citation>
    <scope>NUCLEOTIDE SEQUENCE</scope>
    <source>
        <strain evidence="6">SMH3187-1</strain>
    </source>
</reference>